<gene>
    <name evidence="1" type="ORF">IAA84_06770</name>
</gene>
<dbReference type="EMBL" id="DVJN01000134">
    <property type="protein sequence ID" value="HIS92706.1"/>
    <property type="molecule type" value="Genomic_DNA"/>
</dbReference>
<protein>
    <submittedName>
        <fullName evidence="1">Helix-turn-helix domain-containing protein</fullName>
    </submittedName>
</protein>
<dbReference type="InterPro" id="IPR038116">
    <property type="entry name" value="TrpR-like_sf"/>
</dbReference>
<dbReference type="GO" id="GO:0003700">
    <property type="term" value="F:DNA-binding transcription factor activity"/>
    <property type="evidence" value="ECO:0007669"/>
    <property type="project" value="InterPro"/>
</dbReference>
<dbReference type="PIRSF" id="PIRSF012508">
    <property type="entry name" value="YerC"/>
    <property type="match status" value="1"/>
</dbReference>
<evidence type="ECO:0000313" key="1">
    <source>
        <dbReference type="EMBL" id="HIS92706.1"/>
    </source>
</evidence>
<dbReference type="NCBIfam" id="TIGR02531">
    <property type="entry name" value="yecD_yerC"/>
    <property type="match status" value="1"/>
</dbReference>
<dbReference type="InterPro" id="IPR013368">
    <property type="entry name" value="YecD_YerC"/>
</dbReference>
<dbReference type="PANTHER" id="PTHR40080">
    <property type="entry name" value="LMO1763 PROTEIN"/>
    <property type="match status" value="1"/>
</dbReference>
<accession>A0A9D1G002</accession>
<comment type="caution">
    <text evidence="1">The sequence shown here is derived from an EMBL/GenBank/DDBJ whole genome shotgun (WGS) entry which is preliminary data.</text>
</comment>
<evidence type="ECO:0000313" key="2">
    <source>
        <dbReference type="Proteomes" id="UP000824140"/>
    </source>
</evidence>
<dbReference type="SUPFAM" id="SSF48295">
    <property type="entry name" value="TrpR-like"/>
    <property type="match status" value="1"/>
</dbReference>
<proteinExistence type="predicted"/>
<dbReference type="Pfam" id="PF01371">
    <property type="entry name" value="Trp_repressor"/>
    <property type="match status" value="1"/>
</dbReference>
<reference evidence="1" key="1">
    <citation type="submission" date="2020-10" db="EMBL/GenBank/DDBJ databases">
        <authorList>
            <person name="Gilroy R."/>
        </authorList>
    </citation>
    <scope>NUCLEOTIDE SEQUENCE</scope>
    <source>
        <strain evidence="1">13766</strain>
    </source>
</reference>
<reference evidence="1" key="2">
    <citation type="journal article" date="2021" name="PeerJ">
        <title>Extensive microbial diversity within the chicken gut microbiome revealed by metagenomics and culture.</title>
        <authorList>
            <person name="Gilroy R."/>
            <person name="Ravi A."/>
            <person name="Getino M."/>
            <person name="Pursley I."/>
            <person name="Horton D.L."/>
            <person name="Alikhan N.F."/>
            <person name="Baker D."/>
            <person name="Gharbi K."/>
            <person name="Hall N."/>
            <person name="Watson M."/>
            <person name="Adriaenssens E.M."/>
            <person name="Foster-Nyarko E."/>
            <person name="Jarju S."/>
            <person name="Secka A."/>
            <person name="Antonio M."/>
            <person name="Oren A."/>
            <person name="Chaudhuri R.R."/>
            <person name="La Ragione R."/>
            <person name="Hildebrand F."/>
            <person name="Pallen M.J."/>
        </authorList>
    </citation>
    <scope>NUCLEOTIDE SEQUENCE</scope>
    <source>
        <strain evidence="1">13766</strain>
    </source>
</reference>
<organism evidence="1 2">
    <name type="scientific">Candidatus Alectryocaccomicrobium excrementavium</name>
    <dbReference type="NCBI Taxonomy" id="2840668"/>
    <lineage>
        <taxon>Bacteria</taxon>
        <taxon>Bacillati</taxon>
        <taxon>Bacillota</taxon>
        <taxon>Clostridia</taxon>
        <taxon>Candidatus Alectryocaccomicrobium</taxon>
    </lineage>
</organism>
<dbReference type="AlphaFoldDB" id="A0A9D1G002"/>
<dbReference type="PANTHER" id="PTHR40080:SF1">
    <property type="entry name" value="TRPR-LIKE PROTEIN YERC_YECD"/>
    <property type="match status" value="1"/>
</dbReference>
<name>A0A9D1G002_9FIRM</name>
<dbReference type="Proteomes" id="UP000824140">
    <property type="component" value="Unassembled WGS sequence"/>
</dbReference>
<sequence length="99" mass="11315">MFEPKWRDALTDNLVRALVCVNNEEDCARFIEDLMTIRELKDLSQRLEVARLLREGVTYAEIAAKTGASSATIGRVNRCLSYGADGYRRVLERLEEPHD</sequence>
<dbReference type="GO" id="GO:0043565">
    <property type="term" value="F:sequence-specific DNA binding"/>
    <property type="evidence" value="ECO:0007669"/>
    <property type="project" value="InterPro"/>
</dbReference>
<dbReference type="InterPro" id="IPR010921">
    <property type="entry name" value="Trp_repressor/repl_initiator"/>
</dbReference>
<dbReference type="Gene3D" id="1.10.1270.10">
    <property type="entry name" value="TrpR-like"/>
    <property type="match status" value="1"/>
</dbReference>
<dbReference type="InterPro" id="IPR000831">
    <property type="entry name" value="Trp_repress"/>
</dbReference>